<protein>
    <recommendedName>
        <fullName evidence="3">N-acetyltransferase domain-containing protein</fullName>
    </recommendedName>
</protein>
<dbReference type="SUPFAM" id="SSF55729">
    <property type="entry name" value="Acyl-CoA N-acyltransferases (Nat)"/>
    <property type="match status" value="1"/>
</dbReference>
<keyword evidence="5" id="KW-1185">Reference proteome</keyword>
<accession>A0A2Z4LQ80</accession>
<dbReference type="Pfam" id="PF00583">
    <property type="entry name" value="Acetyltransf_1"/>
    <property type="match status" value="1"/>
</dbReference>
<evidence type="ECO:0000313" key="5">
    <source>
        <dbReference type="Proteomes" id="UP000248536"/>
    </source>
</evidence>
<dbReference type="EMBL" id="CP030104">
    <property type="protein sequence ID" value="AWX43568.1"/>
    <property type="molecule type" value="Genomic_DNA"/>
</dbReference>
<dbReference type="RefSeq" id="WP_112377132.1">
    <property type="nucleotide sequence ID" value="NZ_CP030104.1"/>
</dbReference>
<reference evidence="4 5" key="1">
    <citation type="submission" date="2018-06" db="EMBL/GenBank/DDBJ databases">
        <title>Spongiibacterium sp. HME9304 Genome sequencing and assembly.</title>
        <authorList>
            <person name="Kang H."/>
            <person name="Kim H."/>
            <person name="Joh K."/>
        </authorList>
    </citation>
    <scope>NUCLEOTIDE SEQUENCE [LARGE SCALE GENOMIC DNA]</scope>
    <source>
        <strain evidence="4 5">HME9304</strain>
    </source>
</reference>
<evidence type="ECO:0000256" key="1">
    <source>
        <dbReference type="ARBA" id="ARBA00022679"/>
    </source>
</evidence>
<name>A0A2Z4LQ80_9FLAO</name>
<dbReference type="InterPro" id="IPR050832">
    <property type="entry name" value="Bact_Acetyltransf"/>
</dbReference>
<dbReference type="PROSITE" id="PS51186">
    <property type="entry name" value="GNAT"/>
    <property type="match status" value="1"/>
</dbReference>
<dbReference type="InterPro" id="IPR000182">
    <property type="entry name" value="GNAT_dom"/>
</dbReference>
<dbReference type="Proteomes" id="UP000248536">
    <property type="component" value="Chromosome"/>
</dbReference>
<dbReference type="InterPro" id="IPR016181">
    <property type="entry name" value="Acyl_CoA_acyltransferase"/>
</dbReference>
<dbReference type="KEGG" id="spon:HME9304_00559"/>
<keyword evidence="1" id="KW-0808">Transferase</keyword>
<sequence>MHIIEAKEEDASYIALLGRFTFKETFGHYFNDEKDLQDYLSRTFNVPKLKNSLNKPNNIFWLAYVDNLPVGYAKLKLNSLSEFINSPRVCQLQKIYVLKDFLSLGIGQELQKKVLEKAAADKSEKIWLSVLKSNTRAINFYEKNDFDKIGDHDFQIGKEHFEFQAMAKNLI</sequence>
<dbReference type="PANTHER" id="PTHR43877">
    <property type="entry name" value="AMINOALKYLPHOSPHONATE N-ACETYLTRANSFERASE-RELATED-RELATED"/>
    <property type="match status" value="1"/>
</dbReference>
<evidence type="ECO:0000256" key="2">
    <source>
        <dbReference type="ARBA" id="ARBA00023315"/>
    </source>
</evidence>
<evidence type="ECO:0000259" key="3">
    <source>
        <dbReference type="PROSITE" id="PS51186"/>
    </source>
</evidence>
<dbReference type="Gene3D" id="3.40.630.30">
    <property type="match status" value="1"/>
</dbReference>
<dbReference type="OrthoDB" id="7205533at2"/>
<keyword evidence="2" id="KW-0012">Acyltransferase</keyword>
<proteinExistence type="predicted"/>
<evidence type="ECO:0000313" key="4">
    <source>
        <dbReference type="EMBL" id="AWX43568.1"/>
    </source>
</evidence>
<organism evidence="4 5">
    <name type="scientific">Flagellimonas maritima</name>
    <dbReference type="NCBI Taxonomy" id="1383885"/>
    <lineage>
        <taxon>Bacteria</taxon>
        <taxon>Pseudomonadati</taxon>
        <taxon>Bacteroidota</taxon>
        <taxon>Flavobacteriia</taxon>
        <taxon>Flavobacteriales</taxon>
        <taxon>Flavobacteriaceae</taxon>
        <taxon>Flagellimonas</taxon>
    </lineage>
</organism>
<dbReference type="CDD" id="cd04301">
    <property type="entry name" value="NAT_SF"/>
    <property type="match status" value="1"/>
</dbReference>
<gene>
    <name evidence="4" type="ORF">HME9304_00559</name>
</gene>
<feature type="domain" description="N-acetyltransferase" evidence="3">
    <location>
        <begin position="1"/>
        <end position="171"/>
    </location>
</feature>
<dbReference type="AlphaFoldDB" id="A0A2Z4LQ80"/>
<dbReference type="GO" id="GO:0016747">
    <property type="term" value="F:acyltransferase activity, transferring groups other than amino-acyl groups"/>
    <property type="evidence" value="ECO:0007669"/>
    <property type="project" value="InterPro"/>
</dbReference>